<dbReference type="InterPro" id="IPR007346">
    <property type="entry name" value="Endonuclease-I"/>
</dbReference>
<protein>
    <submittedName>
        <fullName evidence="5">Endonuclease</fullName>
    </submittedName>
</protein>
<dbReference type="InterPro" id="IPR003305">
    <property type="entry name" value="CenC_carb-bd"/>
</dbReference>
<organism evidence="5 6">
    <name type="scientific">Pseudoalteromonas obscura</name>
    <dbReference type="NCBI Taxonomy" id="3048491"/>
    <lineage>
        <taxon>Bacteria</taxon>
        <taxon>Pseudomonadati</taxon>
        <taxon>Pseudomonadota</taxon>
        <taxon>Gammaproteobacteria</taxon>
        <taxon>Alteromonadales</taxon>
        <taxon>Pseudoalteromonadaceae</taxon>
        <taxon>Pseudoalteromonas</taxon>
    </lineage>
</organism>
<evidence type="ECO:0000256" key="2">
    <source>
        <dbReference type="ARBA" id="ARBA00022722"/>
    </source>
</evidence>
<sequence length="545" mass="59984">MKRNIKNRAYIQIAILAGIYSSSGHTQVDNGSFEQWQQNTPSSWTTIDSGITTSPVNTPVQHGQSAAAITVNTPTQGNTDIRQSIAVVAGQTYDFSTWVYHTEGGVKSRIYIDGYHGYSNAQQTGQWQQLTYQYKASTSKNIEIGLRFYDVTGFDGSEVVYVDNFSTGTDVNPPPPPPPPPTGCQHNTVAFSLLTDNYGSETSWQLENKAGQVIKSGSGYGNNQTISDTLCLTDDTYTFTISDSYGDGICCSQGNGRYEFSHNGQILISGGQFTAQEQKQFTLGNDGGNGQDPTGYYASAAGLTGLALKSELHAIIKNHNNQGYGALWSFIDQHERDRYFEQDNSVLDRYSEKPSSADTINFVAVSGQCGSYRAEGDCYNREHSFPKSWFGGKVEPMNSDVHHIVASDGFVNAKRNSFPFGEVGSASYTSSNGSKLGGASGINYSGTVFEPIDAFKGDFARIYFYMATRYENVIAGWHNKSSYGSDVLNGTSGLVFEPWVIAMLKRWHQQDPVDAIERARNQAAYEYQGNRNPFVDHPEFVEQIW</sequence>
<dbReference type="RefSeq" id="WP_284138631.1">
    <property type="nucleotide sequence ID" value="NZ_JASJUT010000014.1"/>
</dbReference>
<evidence type="ECO:0000256" key="3">
    <source>
        <dbReference type="ARBA" id="ARBA00022801"/>
    </source>
</evidence>
<feature type="domain" description="CBM-cenC" evidence="4">
    <location>
        <begin position="28"/>
        <end position="141"/>
    </location>
</feature>
<dbReference type="PANTHER" id="PTHR33607:SF2">
    <property type="entry name" value="ENDONUCLEASE-1"/>
    <property type="match status" value="1"/>
</dbReference>
<dbReference type="SUPFAM" id="SSF49785">
    <property type="entry name" value="Galactose-binding domain-like"/>
    <property type="match status" value="1"/>
</dbReference>
<reference evidence="5 6" key="1">
    <citation type="submission" date="2023-05" db="EMBL/GenBank/DDBJ databases">
        <title>Pseudoalteromonas ardens sp. nov., Pseudoalteromonas obscura sp. nov., and Pseudoalteromonas umbrosa sp. nov., isolated from the coral Montipora capitata.</title>
        <authorList>
            <person name="Thomas E.M."/>
            <person name="Smith E.M."/>
            <person name="Papke E."/>
            <person name="Shlafstein M.D."/>
            <person name="Oline D.K."/>
            <person name="Videau P."/>
            <person name="Saw J.H."/>
            <person name="Strangman W.K."/>
            <person name="Ushijima B."/>
        </authorList>
    </citation>
    <scope>NUCLEOTIDE SEQUENCE [LARGE SCALE GENOMIC DNA]</scope>
    <source>
        <strain evidence="5 6">P94</strain>
    </source>
</reference>
<dbReference type="Pfam" id="PF02018">
    <property type="entry name" value="CBM_4_9"/>
    <property type="match status" value="1"/>
</dbReference>
<evidence type="ECO:0000259" key="4">
    <source>
        <dbReference type="Pfam" id="PF02018"/>
    </source>
</evidence>
<comment type="similarity">
    <text evidence="1">Belongs to the EndA/NucM nuclease family.</text>
</comment>
<dbReference type="GO" id="GO:0004519">
    <property type="term" value="F:endonuclease activity"/>
    <property type="evidence" value="ECO:0007669"/>
    <property type="project" value="UniProtKB-KW"/>
</dbReference>
<dbReference type="Proteomes" id="UP001231915">
    <property type="component" value="Unassembled WGS sequence"/>
</dbReference>
<dbReference type="EMBL" id="JASJUT010000014">
    <property type="protein sequence ID" value="MDK2598096.1"/>
    <property type="molecule type" value="Genomic_DNA"/>
</dbReference>
<keyword evidence="2" id="KW-0540">Nuclease</keyword>
<keyword evidence="3" id="KW-0378">Hydrolase</keyword>
<comment type="caution">
    <text evidence="5">The sequence shown here is derived from an EMBL/GenBank/DDBJ whole genome shotgun (WGS) entry which is preliminary data.</text>
</comment>
<dbReference type="PANTHER" id="PTHR33607">
    <property type="entry name" value="ENDONUCLEASE-1"/>
    <property type="match status" value="1"/>
</dbReference>
<keyword evidence="5" id="KW-0255">Endonuclease</keyword>
<evidence type="ECO:0000256" key="1">
    <source>
        <dbReference type="ARBA" id="ARBA00006429"/>
    </source>
</evidence>
<dbReference type="SUPFAM" id="SSF54060">
    <property type="entry name" value="His-Me finger endonucleases"/>
    <property type="match status" value="1"/>
</dbReference>
<proteinExistence type="inferred from homology"/>
<dbReference type="InterPro" id="IPR008979">
    <property type="entry name" value="Galactose-bd-like_sf"/>
</dbReference>
<evidence type="ECO:0000313" key="6">
    <source>
        <dbReference type="Proteomes" id="UP001231915"/>
    </source>
</evidence>
<name>A0ABT7ESQ9_9GAMM</name>
<dbReference type="InterPro" id="IPR044925">
    <property type="entry name" value="His-Me_finger_sf"/>
</dbReference>
<dbReference type="Gene3D" id="2.60.120.260">
    <property type="entry name" value="Galactose-binding domain-like"/>
    <property type="match status" value="1"/>
</dbReference>
<dbReference type="Pfam" id="PF04231">
    <property type="entry name" value="Endonuclease_1"/>
    <property type="match status" value="1"/>
</dbReference>
<evidence type="ECO:0000313" key="5">
    <source>
        <dbReference type="EMBL" id="MDK2598096.1"/>
    </source>
</evidence>
<accession>A0ABT7ESQ9</accession>
<gene>
    <name evidence="5" type="ORF">QNM18_23865</name>
</gene>
<keyword evidence="6" id="KW-1185">Reference proteome</keyword>